<comment type="caution">
    <text evidence="3">The sequence shown here is derived from an EMBL/GenBank/DDBJ whole genome shotgun (WGS) entry which is preliminary data.</text>
</comment>
<accession>A0AAP0EBW5</accession>
<dbReference type="AlphaFoldDB" id="A0AAP0EBW5"/>
<evidence type="ECO:0000259" key="2">
    <source>
        <dbReference type="Pfam" id="PF23751"/>
    </source>
</evidence>
<name>A0AAP0EBW5_9MAGN</name>
<dbReference type="Pfam" id="PF23751">
    <property type="entry name" value="Beta-prop_WDR11_1st"/>
    <property type="match status" value="1"/>
</dbReference>
<feature type="domain" description="WDR11 first beta-propeller" evidence="2">
    <location>
        <begin position="9"/>
        <end position="52"/>
    </location>
</feature>
<dbReference type="Proteomes" id="UP001419268">
    <property type="component" value="Unassembled WGS sequence"/>
</dbReference>
<evidence type="ECO:0000313" key="4">
    <source>
        <dbReference type="Proteomes" id="UP001419268"/>
    </source>
</evidence>
<dbReference type="EMBL" id="JBBNAG010000012">
    <property type="protein sequence ID" value="KAK9088657.1"/>
    <property type="molecule type" value="Genomic_DNA"/>
</dbReference>
<reference evidence="3 4" key="1">
    <citation type="submission" date="2024-01" db="EMBL/GenBank/DDBJ databases">
        <title>Genome assemblies of Stephania.</title>
        <authorList>
            <person name="Yang L."/>
        </authorList>
    </citation>
    <scope>NUCLEOTIDE SEQUENCE [LARGE SCALE GENOMIC DNA]</scope>
    <source>
        <strain evidence="3">JXDWG</strain>
        <tissue evidence="3">Leaf</tissue>
    </source>
</reference>
<dbReference type="InterPro" id="IPR057852">
    <property type="entry name" value="Beta-prop_WDR11_1st"/>
</dbReference>
<protein>
    <recommendedName>
        <fullName evidence="2">WDR11 first beta-propeller domain-containing protein</fullName>
    </recommendedName>
</protein>
<feature type="compositionally biased region" description="Basic and acidic residues" evidence="1">
    <location>
        <begin position="62"/>
        <end position="96"/>
    </location>
</feature>
<sequence length="130" mass="14035">MVAFLNYVYEVVLLTTLPRGYGKFMDMVVDPDNEVLYCAHLDGKHSVSNTKSKGWKGGALRPIEKGEGGCGEESKGGRGGDERRGSNGAEKNKSGEESSGDVINGDEERTSIMVRRGGVAVAVREQGRRQ</sequence>
<keyword evidence="4" id="KW-1185">Reference proteome</keyword>
<organism evidence="3 4">
    <name type="scientific">Stephania cephalantha</name>
    <dbReference type="NCBI Taxonomy" id="152367"/>
    <lineage>
        <taxon>Eukaryota</taxon>
        <taxon>Viridiplantae</taxon>
        <taxon>Streptophyta</taxon>
        <taxon>Embryophyta</taxon>
        <taxon>Tracheophyta</taxon>
        <taxon>Spermatophyta</taxon>
        <taxon>Magnoliopsida</taxon>
        <taxon>Ranunculales</taxon>
        <taxon>Menispermaceae</taxon>
        <taxon>Menispermoideae</taxon>
        <taxon>Cissampelideae</taxon>
        <taxon>Stephania</taxon>
    </lineage>
</organism>
<gene>
    <name evidence="3" type="ORF">Scep_027739</name>
</gene>
<evidence type="ECO:0000313" key="3">
    <source>
        <dbReference type="EMBL" id="KAK9088657.1"/>
    </source>
</evidence>
<proteinExistence type="predicted"/>
<feature type="region of interest" description="Disordered" evidence="1">
    <location>
        <begin position="48"/>
        <end position="111"/>
    </location>
</feature>
<evidence type="ECO:0000256" key="1">
    <source>
        <dbReference type="SAM" id="MobiDB-lite"/>
    </source>
</evidence>